<dbReference type="InterPro" id="IPR001932">
    <property type="entry name" value="PPM-type_phosphatase-like_dom"/>
</dbReference>
<evidence type="ECO:0000256" key="1">
    <source>
        <dbReference type="ARBA" id="ARBA00022801"/>
    </source>
</evidence>
<dbReference type="InterPro" id="IPR011006">
    <property type="entry name" value="CheY-like_superfamily"/>
</dbReference>
<dbReference type="CDD" id="cd17574">
    <property type="entry name" value="REC_OmpR"/>
    <property type="match status" value="1"/>
</dbReference>
<dbReference type="InterPro" id="IPR052016">
    <property type="entry name" value="Bact_Sigma-Reg"/>
</dbReference>
<dbReference type="KEGG" id="amr:AM1_1157"/>
<dbReference type="EMBL" id="CP000828">
    <property type="protein sequence ID" value="ABW26194.1"/>
    <property type="molecule type" value="Genomic_DNA"/>
</dbReference>
<dbReference type="RefSeq" id="WP_012161743.1">
    <property type="nucleotide sequence ID" value="NC_009925.1"/>
</dbReference>
<dbReference type="SUPFAM" id="SSF52172">
    <property type="entry name" value="CheY-like"/>
    <property type="match status" value="1"/>
</dbReference>
<keyword evidence="5" id="KW-1185">Reference proteome</keyword>
<dbReference type="InterPro" id="IPR001789">
    <property type="entry name" value="Sig_transdc_resp-reg_receiver"/>
</dbReference>
<dbReference type="Pfam" id="PF00072">
    <property type="entry name" value="Response_reg"/>
    <property type="match status" value="1"/>
</dbReference>
<dbReference type="PANTHER" id="PTHR43156">
    <property type="entry name" value="STAGE II SPORULATION PROTEIN E-RELATED"/>
    <property type="match status" value="1"/>
</dbReference>
<dbReference type="Proteomes" id="UP000000268">
    <property type="component" value="Chromosome"/>
</dbReference>
<evidence type="ECO:0000313" key="4">
    <source>
        <dbReference type="EMBL" id="ABW26194.1"/>
    </source>
</evidence>
<evidence type="ECO:0000259" key="3">
    <source>
        <dbReference type="PROSITE" id="PS50110"/>
    </source>
</evidence>
<dbReference type="STRING" id="329726.AM1_1157"/>
<proteinExistence type="predicted"/>
<dbReference type="SMART" id="SM00448">
    <property type="entry name" value="REC"/>
    <property type="match status" value="1"/>
</dbReference>
<evidence type="ECO:0000256" key="2">
    <source>
        <dbReference type="PROSITE-ProRule" id="PRU00169"/>
    </source>
</evidence>
<dbReference type="AlphaFoldDB" id="B0C2X8"/>
<dbReference type="GO" id="GO:0016791">
    <property type="term" value="F:phosphatase activity"/>
    <property type="evidence" value="ECO:0007669"/>
    <property type="project" value="TreeGrafter"/>
</dbReference>
<gene>
    <name evidence="4" type="ordered locus">AM1_1157</name>
</gene>
<keyword evidence="2" id="KW-0597">Phosphoprotein</keyword>
<dbReference type="SMART" id="SM00331">
    <property type="entry name" value="PP2C_SIG"/>
    <property type="match status" value="1"/>
</dbReference>
<dbReference type="GO" id="GO:0000160">
    <property type="term" value="P:phosphorelay signal transduction system"/>
    <property type="evidence" value="ECO:0007669"/>
    <property type="project" value="InterPro"/>
</dbReference>
<feature type="modified residue" description="4-aspartylphosphate" evidence="2">
    <location>
        <position position="52"/>
    </location>
</feature>
<dbReference type="eggNOG" id="COG0745">
    <property type="taxonomic scope" value="Bacteria"/>
</dbReference>
<dbReference type="Gene3D" id="3.60.40.10">
    <property type="entry name" value="PPM-type phosphatase domain"/>
    <property type="match status" value="1"/>
</dbReference>
<dbReference type="OrthoDB" id="9763484at2"/>
<dbReference type="InterPro" id="IPR036457">
    <property type="entry name" value="PPM-type-like_dom_sf"/>
</dbReference>
<organism evidence="4 5">
    <name type="scientific">Acaryochloris marina (strain MBIC 11017)</name>
    <dbReference type="NCBI Taxonomy" id="329726"/>
    <lineage>
        <taxon>Bacteria</taxon>
        <taxon>Bacillati</taxon>
        <taxon>Cyanobacteriota</taxon>
        <taxon>Cyanophyceae</taxon>
        <taxon>Acaryochloridales</taxon>
        <taxon>Acaryochloridaceae</taxon>
        <taxon>Acaryochloris</taxon>
    </lineage>
</organism>
<dbReference type="Gene3D" id="3.40.50.2300">
    <property type="match status" value="1"/>
</dbReference>
<feature type="domain" description="Response regulatory" evidence="3">
    <location>
        <begin position="3"/>
        <end position="119"/>
    </location>
</feature>
<dbReference type="HOGENOM" id="CLU_000445_43_7_3"/>
<dbReference type="Pfam" id="PF07228">
    <property type="entry name" value="SpoIIE"/>
    <property type="match status" value="1"/>
</dbReference>
<reference evidence="4 5" key="1">
    <citation type="journal article" date="2008" name="Proc. Natl. Acad. Sci. U.S.A.">
        <title>Niche adaptation and genome expansion in the chlorophyll d-producing cyanobacterium Acaryochloris marina.</title>
        <authorList>
            <person name="Swingley W.D."/>
            <person name="Chen M."/>
            <person name="Cheung P.C."/>
            <person name="Conrad A.L."/>
            <person name="Dejesa L.C."/>
            <person name="Hao J."/>
            <person name="Honchak B.M."/>
            <person name="Karbach L.E."/>
            <person name="Kurdoglu A."/>
            <person name="Lahiri S."/>
            <person name="Mastrian S.D."/>
            <person name="Miyashita H."/>
            <person name="Page L."/>
            <person name="Ramakrishna P."/>
            <person name="Satoh S."/>
            <person name="Sattley W.M."/>
            <person name="Shimada Y."/>
            <person name="Taylor H.L."/>
            <person name="Tomo T."/>
            <person name="Tsuchiya T."/>
            <person name="Wang Z.T."/>
            <person name="Raymond J."/>
            <person name="Mimuro M."/>
            <person name="Blankenship R.E."/>
            <person name="Touchman J.W."/>
        </authorList>
    </citation>
    <scope>NUCLEOTIDE SEQUENCE [LARGE SCALE GENOMIC DNA]</scope>
    <source>
        <strain evidence="5">MBIC 11017</strain>
    </source>
</reference>
<keyword evidence="1" id="KW-0378">Hydrolase</keyword>
<protein>
    <submittedName>
        <fullName evidence="4">Two-component response regulator, putative</fullName>
    </submittedName>
</protein>
<dbReference type="PROSITE" id="PS50110">
    <property type="entry name" value="RESPONSE_REGULATORY"/>
    <property type="match status" value="1"/>
</dbReference>
<accession>B0C2X8</accession>
<evidence type="ECO:0000313" key="5">
    <source>
        <dbReference type="Proteomes" id="UP000000268"/>
    </source>
</evidence>
<name>B0C2X8_ACAM1</name>
<sequence length="375" mass="42131">MVKILIIDDDPITQLLLRRTLEKQGYQVTVASDGQEGLSKAQQLCPALIICDWMMPVLDGIGVCQQLKSNPQLSATFFILLTSRSDLEDRIAGLNAGADEFLTKPIDMSELRARVRAGLRLYHLNQDLHEQKQRLEAELAEAAQYVRSILPAPLQSPIQIQSRFIPSSQLGGDCFDYYWLTPDTLILYLLDVSGHGLGAALPSVSILNMLRSQAFPGINYQHPHEVLHALNQRFTMSPENPKYITIWYGVYHRSRQELVFSSAGHPPALLMSTSEPEVQTLKTPGLPLGMFAEFTYQSQSCNITPHQTLYIFSDGIYEIPKTNNQLLGLEGFSHVLQQLHQIGSPTIETILDQVQICCKHQRFTDDLSLMQVVFP</sequence>
<dbReference type="eggNOG" id="COG2208">
    <property type="taxonomic scope" value="Bacteria"/>
</dbReference>
<dbReference type="PANTHER" id="PTHR43156:SF2">
    <property type="entry name" value="STAGE II SPORULATION PROTEIN E"/>
    <property type="match status" value="1"/>
</dbReference>